<dbReference type="RefSeq" id="WP_354193933.1">
    <property type="nucleotide sequence ID" value="NZ_JBEPML010000005.1"/>
</dbReference>
<proteinExistence type="predicted"/>
<keyword evidence="1" id="KW-0732">Signal</keyword>
<feature type="chain" id="PRO_5045139191" description="DUF411 domain-containing protein" evidence="1">
    <location>
        <begin position="27"/>
        <end position="154"/>
    </location>
</feature>
<feature type="signal peptide" evidence="1">
    <location>
        <begin position="1"/>
        <end position="26"/>
    </location>
</feature>
<accession>A0ABV2N149</accession>
<dbReference type="EMBL" id="JBEPML010000005">
    <property type="protein sequence ID" value="MET3791603.1"/>
    <property type="molecule type" value="Genomic_DNA"/>
</dbReference>
<reference evidence="2 3" key="1">
    <citation type="submission" date="2024-06" db="EMBL/GenBank/DDBJ databases">
        <title>Genomic Encyclopedia of Type Strains, Phase IV (KMG-IV): sequencing the most valuable type-strain genomes for metagenomic binning, comparative biology and taxonomic classification.</title>
        <authorList>
            <person name="Goeker M."/>
        </authorList>
    </citation>
    <scope>NUCLEOTIDE SEQUENCE [LARGE SCALE GENOMIC DNA]</scope>
    <source>
        <strain evidence="2 3">DSM 27865</strain>
    </source>
</reference>
<gene>
    <name evidence="2" type="ORF">ABID37_001811</name>
</gene>
<comment type="caution">
    <text evidence="2">The sequence shown here is derived from an EMBL/GenBank/DDBJ whole genome shotgun (WGS) entry which is preliminary data.</text>
</comment>
<evidence type="ECO:0000313" key="2">
    <source>
        <dbReference type="EMBL" id="MET3791603.1"/>
    </source>
</evidence>
<evidence type="ECO:0008006" key="4">
    <source>
        <dbReference type="Google" id="ProtNLM"/>
    </source>
</evidence>
<name>A0ABV2N149_9HYPH</name>
<dbReference type="Proteomes" id="UP001549076">
    <property type="component" value="Unassembled WGS sequence"/>
</dbReference>
<dbReference type="Pfam" id="PF04214">
    <property type="entry name" value="DUF411"/>
    <property type="match status" value="1"/>
</dbReference>
<evidence type="ECO:0000313" key="3">
    <source>
        <dbReference type="Proteomes" id="UP001549076"/>
    </source>
</evidence>
<keyword evidence="3" id="KW-1185">Reference proteome</keyword>
<sequence>MKRLNRRTLFALAGACVSLGFGSGLAGTAQAASAAVEVARSPTCQCCEAWIGHMRAEGFEVRERLVEDLTPLKMQLGVPAALQSCHTAVVDGYVIEGHVPPKEVRRLLEEKPSGIGLAVPGMPMGSPGMETASTPDTYEVLLFGAEHSTVFARY</sequence>
<evidence type="ECO:0000256" key="1">
    <source>
        <dbReference type="SAM" id="SignalP"/>
    </source>
</evidence>
<organism evidence="2 3">
    <name type="scientific">Aquamicrobium terrae</name>
    <dbReference type="NCBI Taxonomy" id="1324945"/>
    <lineage>
        <taxon>Bacteria</taxon>
        <taxon>Pseudomonadati</taxon>
        <taxon>Pseudomonadota</taxon>
        <taxon>Alphaproteobacteria</taxon>
        <taxon>Hyphomicrobiales</taxon>
        <taxon>Phyllobacteriaceae</taxon>
        <taxon>Aquamicrobium</taxon>
    </lineage>
</organism>
<dbReference type="InterPro" id="IPR007332">
    <property type="entry name" value="DUF411"/>
</dbReference>
<dbReference type="InterPro" id="IPR006311">
    <property type="entry name" value="TAT_signal"/>
</dbReference>
<dbReference type="PROSITE" id="PS51318">
    <property type="entry name" value="TAT"/>
    <property type="match status" value="1"/>
</dbReference>
<protein>
    <recommendedName>
        <fullName evidence="4">DUF411 domain-containing protein</fullName>
    </recommendedName>
</protein>